<dbReference type="EMBL" id="CP048222">
    <property type="protein sequence ID" value="QHT71245.1"/>
    <property type="molecule type" value="Genomic_DNA"/>
</dbReference>
<protein>
    <recommendedName>
        <fullName evidence="6">Calcineurin-like phosphoesterase domain-containing protein</fullName>
    </recommendedName>
</protein>
<evidence type="ECO:0000256" key="2">
    <source>
        <dbReference type="ARBA" id="ARBA00022519"/>
    </source>
</evidence>
<evidence type="ECO:0000256" key="5">
    <source>
        <dbReference type="ARBA" id="ARBA00023211"/>
    </source>
</evidence>
<proteinExistence type="predicted"/>
<dbReference type="GO" id="GO:0046872">
    <property type="term" value="F:metal ion binding"/>
    <property type="evidence" value="ECO:0007669"/>
    <property type="project" value="UniProtKB-KW"/>
</dbReference>
<dbReference type="Proteomes" id="UP000480178">
    <property type="component" value="Chromosome"/>
</dbReference>
<evidence type="ECO:0000313" key="7">
    <source>
        <dbReference type="EMBL" id="QHT71245.1"/>
    </source>
</evidence>
<dbReference type="PANTHER" id="PTHR34990:SF2">
    <property type="entry name" value="BLL8164 PROTEIN"/>
    <property type="match status" value="1"/>
</dbReference>
<accession>A0A6C0GSW2</accession>
<evidence type="ECO:0000313" key="8">
    <source>
        <dbReference type="Proteomes" id="UP000480178"/>
    </source>
</evidence>
<reference evidence="7 8" key="1">
    <citation type="submission" date="2020-01" db="EMBL/GenBank/DDBJ databases">
        <authorList>
            <person name="Kim M.K."/>
        </authorList>
    </citation>
    <scope>NUCLEOTIDE SEQUENCE [LARGE SCALE GENOMIC DNA]</scope>
    <source>
        <strain evidence="7 8">172606-1</strain>
    </source>
</reference>
<dbReference type="SUPFAM" id="SSF56300">
    <property type="entry name" value="Metallo-dependent phosphatases"/>
    <property type="match status" value="1"/>
</dbReference>
<dbReference type="AlphaFoldDB" id="A0A6C0GSW2"/>
<dbReference type="GO" id="GO:0008758">
    <property type="term" value="F:UDP-2,3-diacylglucosamine hydrolase activity"/>
    <property type="evidence" value="ECO:0007669"/>
    <property type="project" value="TreeGrafter"/>
</dbReference>
<keyword evidence="3" id="KW-0479">Metal-binding</keyword>
<dbReference type="GO" id="GO:0009245">
    <property type="term" value="P:lipid A biosynthetic process"/>
    <property type="evidence" value="ECO:0007669"/>
    <property type="project" value="TreeGrafter"/>
</dbReference>
<dbReference type="Pfam" id="PF00149">
    <property type="entry name" value="Metallophos"/>
    <property type="match status" value="1"/>
</dbReference>
<dbReference type="PANTHER" id="PTHR34990">
    <property type="entry name" value="UDP-2,3-DIACYLGLUCOSAMINE HYDROLASE-RELATED"/>
    <property type="match status" value="1"/>
</dbReference>
<dbReference type="InterPro" id="IPR043461">
    <property type="entry name" value="LpxH-like"/>
</dbReference>
<keyword evidence="1" id="KW-1003">Cell membrane</keyword>
<keyword evidence="4" id="KW-0472">Membrane</keyword>
<keyword evidence="2" id="KW-0997">Cell inner membrane</keyword>
<evidence type="ECO:0000256" key="1">
    <source>
        <dbReference type="ARBA" id="ARBA00022475"/>
    </source>
</evidence>
<name>A0A6C0GSW2_9BACT</name>
<dbReference type="KEGG" id="rhoz:GXP67_33630"/>
<dbReference type="Gene3D" id="3.60.21.10">
    <property type="match status" value="1"/>
</dbReference>
<organism evidence="7 8">
    <name type="scientific">Rhodocytophaga rosea</name>
    <dbReference type="NCBI Taxonomy" id="2704465"/>
    <lineage>
        <taxon>Bacteria</taxon>
        <taxon>Pseudomonadati</taxon>
        <taxon>Bacteroidota</taxon>
        <taxon>Cytophagia</taxon>
        <taxon>Cytophagales</taxon>
        <taxon>Rhodocytophagaceae</taxon>
        <taxon>Rhodocytophaga</taxon>
    </lineage>
</organism>
<evidence type="ECO:0000256" key="3">
    <source>
        <dbReference type="ARBA" id="ARBA00022723"/>
    </source>
</evidence>
<dbReference type="InterPro" id="IPR004843">
    <property type="entry name" value="Calcineurin-like_PHP"/>
</dbReference>
<dbReference type="RefSeq" id="WP_162447184.1">
    <property type="nucleotide sequence ID" value="NZ_CP048222.1"/>
</dbReference>
<keyword evidence="5" id="KW-0464">Manganese</keyword>
<evidence type="ECO:0000256" key="4">
    <source>
        <dbReference type="ARBA" id="ARBA00023136"/>
    </source>
</evidence>
<dbReference type="GO" id="GO:0016020">
    <property type="term" value="C:membrane"/>
    <property type="evidence" value="ECO:0007669"/>
    <property type="project" value="GOC"/>
</dbReference>
<feature type="domain" description="Calcineurin-like phosphoesterase" evidence="6">
    <location>
        <begin position="28"/>
        <end position="210"/>
    </location>
</feature>
<gene>
    <name evidence="7" type="ORF">GXP67_33630</name>
</gene>
<evidence type="ECO:0000259" key="6">
    <source>
        <dbReference type="Pfam" id="PF00149"/>
    </source>
</evidence>
<dbReference type="InterPro" id="IPR029052">
    <property type="entry name" value="Metallo-depent_PP-like"/>
</dbReference>
<sequence length="354" mass="40780">MLEKEIIANNLDSLFKKSPVKPLSSIDKIVIFSDLHMGDGGSRDDFLHNSELFSYVLEKQYLQNQYSLILNGDIEELQRFSYDAIAKRWKGVYTLFDAFARQKKLYKLIGNHDADLILKINKSSPYSLLESLVLTYKDHQLFLFHGHQASLYYTKHNALIGFFLRYVANPLGIQNYSVAYNSRKQYKIEKRVYEYASERKIAALIGHTHRPLFESLSKRDYLEYQIEKLVRSFAAEPAAATQEAQQKLKTYRDELIKLNRDKKNTLLGNSLYNADILVPCLFNSGCVIGSRGITCLEIANEEIALVHYFDGRIKPADSPTGDKPAQSLEGSPYYRVEINKEHLDYIFARITFLT</sequence>
<keyword evidence="8" id="KW-1185">Reference proteome</keyword>